<evidence type="ECO:0000313" key="1">
    <source>
        <dbReference type="EMBL" id="BAE45998.1"/>
    </source>
</evidence>
<organism evidence="1 2">
    <name type="scientific">Rhodococcus erythropolis (strain PR4 / NBRC 100887)</name>
    <dbReference type="NCBI Taxonomy" id="234621"/>
    <lineage>
        <taxon>Bacteria</taxon>
        <taxon>Bacillati</taxon>
        <taxon>Actinomycetota</taxon>
        <taxon>Actinomycetes</taxon>
        <taxon>Mycobacteriales</taxon>
        <taxon>Nocardiaceae</taxon>
        <taxon>Rhodococcus</taxon>
        <taxon>Rhodococcus erythropolis group</taxon>
    </lineage>
</organism>
<reference evidence="2" key="1">
    <citation type="submission" date="2005-03" db="EMBL/GenBank/DDBJ databases">
        <title>Comparison of the complete genome sequences of Rhodococcus erythropolis PR4 and Rhodococcus opacus B4.</title>
        <authorList>
            <person name="Takarada H."/>
            <person name="Sekine M."/>
            <person name="Hosoyama A."/>
            <person name="Yamada R."/>
            <person name="Fujisawa T."/>
            <person name="Omata S."/>
            <person name="Shimizu A."/>
            <person name="Tsukatani N."/>
            <person name="Tanikawa S."/>
            <person name="Fujita N."/>
            <person name="Harayama S."/>
        </authorList>
    </citation>
    <scope>NUCLEOTIDE SEQUENCE [LARGE SCALE GENOMIC DNA]</scope>
    <source>
        <strain evidence="2">PR4 / NBRC 100887</strain>
        <plasmid evidence="2">pREL1</plasmid>
    </source>
</reference>
<dbReference type="HOGENOM" id="CLU_946203_0_0_11"/>
<protein>
    <submittedName>
        <fullName evidence="1">Uncharacterized protein</fullName>
    </submittedName>
</protein>
<sequence>MLTGDPSEETSLSLGEIRRAIAQSSVLTARQKLSYLGAWSVHARGASRNTARVEGYRQASDPAVHVSALRACVNAVDPELISDLSTTLIPYEESSYSTSFEDALRSEFGYPVGSAINRLALEWDAKVNLPWPMLMHRAVDSTSRYLAVDSLSTVDRGETRLAAALAVAIPMVVRSEFAEIGVRGRYILLWRGLGKFGVSPRRDVWPELAARRAPHDYSAQPLSSFTTKLEVALDFARDGEGILLAELVPLSAVFSTPLVMGMQGSEVVVRDHRHRWLVPLRRTEGAWVVDYSAP</sequence>
<dbReference type="EMBL" id="AP008931">
    <property type="protein sequence ID" value="BAE45998.1"/>
    <property type="molecule type" value="Genomic_DNA"/>
</dbReference>
<reference evidence="1 2" key="2">
    <citation type="journal article" date="2006" name="Environ. Microbiol.">
        <title>Sequence analysis of three plasmids harboured in Rhodococcus erythropolis strain PR4.</title>
        <authorList>
            <person name="Sekine M."/>
            <person name="Tanikawa S."/>
            <person name="Omata S."/>
            <person name="Saito M."/>
            <person name="Fujisawa T."/>
            <person name="Tsukatani N."/>
            <person name="Tajima T."/>
            <person name="Sekigawa T."/>
            <person name="Kosugi H."/>
            <person name="Matsuo Y."/>
            <person name="Nishiko R."/>
            <person name="Imamura K."/>
            <person name="Ito M."/>
            <person name="Narita H."/>
            <person name="Tago S."/>
            <person name="Fujita N."/>
            <person name="Harayama S."/>
        </authorList>
    </citation>
    <scope>NUCLEOTIDE SEQUENCE [LARGE SCALE GENOMIC DNA]</scope>
    <source>
        <strain evidence="2">PR4 / NBRC 100887</strain>
        <plasmid evidence="1 2">pREL1</plasmid>
    </source>
</reference>
<dbReference type="Proteomes" id="UP000002204">
    <property type="component" value="Plasmid pREL1"/>
</dbReference>
<dbReference type="AlphaFoldDB" id="Q3L9W5"/>
<accession>Q3L9W5</accession>
<dbReference type="KEGG" id="rer:RER_pREL1-00550"/>
<gene>
    <name evidence="1" type="ordered locus">RER_pREL1-00550</name>
</gene>
<geneLocation type="plasmid" evidence="1 2">
    <name>pREL1</name>
</geneLocation>
<proteinExistence type="predicted"/>
<evidence type="ECO:0000313" key="2">
    <source>
        <dbReference type="Proteomes" id="UP000002204"/>
    </source>
</evidence>
<keyword evidence="1" id="KW-0614">Plasmid</keyword>
<name>Q3L9W5_RHOE4</name>